<dbReference type="AlphaFoldDB" id="A0AAV7P8X2"/>
<dbReference type="Proteomes" id="UP001066276">
    <property type="component" value="Chromosome 7"/>
</dbReference>
<keyword evidence="2" id="KW-1185">Reference proteome</keyword>
<name>A0AAV7P8X2_PLEWA</name>
<dbReference type="EMBL" id="JANPWB010000011">
    <property type="protein sequence ID" value="KAJ1123289.1"/>
    <property type="molecule type" value="Genomic_DNA"/>
</dbReference>
<evidence type="ECO:0000313" key="1">
    <source>
        <dbReference type="EMBL" id="KAJ1123289.1"/>
    </source>
</evidence>
<reference evidence="1" key="1">
    <citation type="journal article" date="2022" name="bioRxiv">
        <title>Sequencing and chromosome-scale assembly of the giantPleurodeles waltlgenome.</title>
        <authorList>
            <person name="Brown T."/>
            <person name="Elewa A."/>
            <person name="Iarovenko S."/>
            <person name="Subramanian E."/>
            <person name="Araus A.J."/>
            <person name="Petzold A."/>
            <person name="Susuki M."/>
            <person name="Suzuki K.-i.T."/>
            <person name="Hayashi T."/>
            <person name="Toyoda A."/>
            <person name="Oliveira C."/>
            <person name="Osipova E."/>
            <person name="Leigh N.D."/>
            <person name="Simon A."/>
            <person name="Yun M.H."/>
        </authorList>
    </citation>
    <scope>NUCLEOTIDE SEQUENCE</scope>
    <source>
        <strain evidence="1">20211129_DDA</strain>
        <tissue evidence="1">Liver</tissue>
    </source>
</reference>
<comment type="caution">
    <text evidence="1">The sequence shown here is derived from an EMBL/GenBank/DDBJ whole genome shotgun (WGS) entry which is preliminary data.</text>
</comment>
<organism evidence="1 2">
    <name type="scientific">Pleurodeles waltl</name>
    <name type="common">Iberian ribbed newt</name>
    <dbReference type="NCBI Taxonomy" id="8319"/>
    <lineage>
        <taxon>Eukaryota</taxon>
        <taxon>Metazoa</taxon>
        <taxon>Chordata</taxon>
        <taxon>Craniata</taxon>
        <taxon>Vertebrata</taxon>
        <taxon>Euteleostomi</taxon>
        <taxon>Amphibia</taxon>
        <taxon>Batrachia</taxon>
        <taxon>Caudata</taxon>
        <taxon>Salamandroidea</taxon>
        <taxon>Salamandridae</taxon>
        <taxon>Pleurodelinae</taxon>
        <taxon>Pleurodeles</taxon>
    </lineage>
</organism>
<sequence length="70" mass="7897">MQRKQGLPDLPVLIHVTAFHFLCEFEQACRVRVDATMRLESSEVILLPLSTCEMQLADMTLPTSRNGNGH</sequence>
<proteinExistence type="predicted"/>
<evidence type="ECO:0000313" key="2">
    <source>
        <dbReference type="Proteomes" id="UP001066276"/>
    </source>
</evidence>
<accession>A0AAV7P8X2</accession>
<protein>
    <submittedName>
        <fullName evidence="1">Uncharacterized protein</fullName>
    </submittedName>
</protein>
<gene>
    <name evidence="1" type="ORF">NDU88_001760</name>
</gene>